<keyword evidence="1" id="KW-0436">Ligase</keyword>
<dbReference type="EMBL" id="CP066744">
    <property type="protein sequence ID" value="QQK07002.1"/>
    <property type="molecule type" value="Genomic_DNA"/>
</dbReference>
<gene>
    <name evidence="1" type="ORF">JFY71_06545</name>
</gene>
<accession>A0AC61MMW4</accession>
<sequence length="325" mass="37508">MIVVNSPYNRIAYNLAVENYVFNNYDDDIFMVWRNQPCVVIGRNQNIYKEVNIKYCEENNIEIVRRLSGGGAVFQDMEVIQYSFITKEREGNSFEYFTKPVLIALEKLGLHGEFTGRNDLVIDGKKFSGNAQYHRHGKVLHHGTILFGGNLEHLKNALKPNPLKFVGKNVKSVSSRVGRLKDEIDLTPQEFMDHLNKTVMEVFNIDHITEPNEEEKKKIEEIVSEKFGNDNWNYGMTPKFQIELAEKHDFGIVEYGISLDKGKVSKFVITGDFFSNDEVDKLTEKFIGLNFTESEFKKALEGVNVGFYIIGMTEEIFIKDLFKER</sequence>
<dbReference type="Proteomes" id="UP000595814">
    <property type="component" value="Chromosome"/>
</dbReference>
<proteinExistence type="predicted"/>
<keyword evidence="2" id="KW-1185">Reference proteome</keyword>
<evidence type="ECO:0000313" key="2">
    <source>
        <dbReference type="Proteomes" id="UP000595814"/>
    </source>
</evidence>
<reference evidence="1 2" key="1">
    <citation type="journal article" date="2022" name="Int. J. Syst. Evol. Microbiol.">
        <title>Miniphocaeibacter halophilus sp. nov., an ammonium-tolerant acetate-producing bacterium isolated from a biogas system.</title>
        <authorList>
            <person name="Schnurer A."/>
            <person name="Singh A."/>
            <person name="Bi S."/>
            <person name="Qiao W."/>
            <person name="Westerholm M."/>
        </authorList>
    </citation>
    <scope>NUCLEOTIDE SEQUENCE [LARGE SCALE GENOMIC DNA]</scope>
    <source>
        <strain evidence="1 2">AMB_01</strain>
    </source>
</reference>
<name>A0AC61MMW4_9FIRM</name>
<dbReference type="EC" id="6.3.1.20" evidence="1"/>
<organism evidence="1 2">
    <name type="scientific">Miniphocaeibacter halophilus</name>
    <dbReference type="NCBI Taxonomy" id="2931922"/>
    <lineage>
        <taxon>Bacteria</taxon>
        <taxon>Bacillati</taxon>
        <taxon>Bacillota</taxon>
        <taxon>Tissierellia</taxon>
        <taxon>Tissierellales</taxon>
        <taxon>Peptoniphilaceae</taxon>
        <taxon>Miniphocaeibacter</taxon>
    </lineage>
</organism>
<evidence type="ECO:0000313" key="1">
    <source>
        <dbReference type="EMBL" id="QQK07002.1"/>
    </source>
</evidence>
<protein>
    <submittedName>
        <fullName evidence="1">Lipoate--protein ligase</fullName>
        <ecNumber evidence="1">6.3.1.20</ecNumber>
    </submittedName>
</protein>